<evidence type="ECO:0000256" key="11">
    <source>
        <dbReference type="SAM" id="MobiDB-lite"/>
    </source>
</evidence>
<dbReference type="AlphaFoldDB" id="A0A8H5HSN4"/>
<feature type="transmembrane region" description="Helical" evidence="10">
    <location>
        <begin position="12"/>
        <end position="33"/>
    </location>
</feature>
<keyword evidence="5 10" id="KW-0472">Membrane</keyword>
<feature type="transmembrane region" description="Helical" evidence="10">
    <location>
        <begin position="194"/>
        <end position="217"/>
    </location>
</feature>
<comment type="catalytic activity">
    <reaction evidence="9 10">
        <text>L-cysteinyl-[protein] + hexadecanoyl-CoA = S-hexadecanoyl-L-cysteinyl-[protein] + CoA</text>
        <dbReference type="Rhea" id="RHEA:36683"/>
        <dbReference type="Rhea" id="RHEA-COMP:10131"/>
        <dbReference type="Rhea" id="RHEA-COMP:11032"/>
        <dbReference type="ChEBI" id="CHEBI:29950"/>
        <dbReference type="ChEBI" id="CHEBI:57287"/>
        <dbReference type="ChEBI" id="CHEBI:57379"/>
        <dbReference type="ChEBI" id="CHEBI:74151"/>
        <dbReference type="EC" id="2.3.1.225"/>
    </reaction>
</comment>
<evidence type="ECO:0000256" key="4">
    <source>
        <dbReference type="ARBA" id="ARBA00022989"/>
    </source>
</evidence>
<dbReference type="EC" id="2.3.1.225" evidence="10"/>
<evidence type="ECO:0000256" key="8">
    <source>
        <dbReference type="ARBA" id="ARBA00023315"/>
    </source>
</evidence>
<evidence type="ECO:0000256" key="10">
    <source>
        <dbReference type="RuleBase" id="RU079119"/>
    </source>
</evidence>
<comment type="similarity">
    <text evidence="10">Belongs to the DHHC palmitoyltransferase family.</text>
</comment>
<keyword evidence="4 10" id="KW-1133">Transmembrane helix</keyword>
<keyword evidence="8 10" id="KW-0012">Acyltransferase</keyword>
<dbReference type="PROSITE" id="PS50216">
    <property type="entry name" value="DHHC"/>
    <property type="match status" value="1"/>
</dbReference>
<organism evidence="13 14">
    <name type="scientific">Collybiopsis confluens</name>
    <dbReference type="NCBI Taxonomy" id="2823264"/>
    <lineage>
        <taxon>Eukaryota</taxon>
        <taxon>Fungi</taxon>
        <taxon>Dikarya</taxon>
        <taxon>Basidiomycota</taxon>
        <taxon>Agaricomycotina</taxon>
        <taxon>Agaricomycetes</taxon>
        <taxon>Agaricomycetidae</taxon>
        <taxon>Agaricales</taxon>
        <taxon>Marasmiineae</taxon>
        <taxon>Omphalotaceae</taxon>
        <taxon>Collybiopsis</taxon>
    </lineage>
</organism>
<reference evidence="13 14" key="1">
    <citation type="journal article" date="2020" name="ISME J.">
        <title>Uncovering the hidden diversity of litter-decomposition mechanisms in mushroom-forming fungi.</title>
        <authorList>
            <person name="Floudas D."/>
            <person name="Bentzer J."/>
            <person name="Ahren D."/>
            <person name="Johansson T."/>
            <person name="Persson P."/>
            <person name="Tunlid A."/>
        </authorList>
    </citation>
    <scope>NUCLEOTIDE SEQUENCE [LARGE SCALE GENOMIC DNA]</scope>
    <source>
        <strain evidence="13 14">CBS 406.79</strain>
    </source>
</reference>
<evidence type="ECO:0000259" key="12">
    <source>
        <dbReference type="Pfam" id="PF01529"/>
    </source>
</evidence>
<evidence type="ECO:0000256" key="5">
    <source>
        <dbReference type="ARBA" id="ARBA00023136"/>
    </source>
</evidence>
<keyword evidence="3 10" id="KW-0812">Transmembrane</keyword>
<feature type="domain" description="Palmitoyltransferase DHHC" evidence="12">
    <location>
        <begin position="90"/>
        <end position="119"/>
    </location>
</feature>
<comment type="subcellular location">
    <subcellularLocation>
        <location evidence="1">Membrane</location>
        <topology evidence="1">Multi-pass membrane protein</topology>
    </subcellularLocation>
</comment>
<feature type="compositionally biased region" description="Basic and acidic residues" evidence="11">
    <location>
        <begin position="387"/>
        <end position="406"/>
    </location>
</feature>
<evidence type="ECO:0000256" key="7">
    <source>
        <dbReference type="ARBA" id="ARBA00023288"/>
    </source>
</evidence>
<accession>A0A8H5HSN4</accession>
<comment type="caution">
    <text evidence="13">The sequence shown here is derived from an EMBL/GenBank/DDBJ whole genome shotgun (WGS) entry which is preliminary data.</text>
</comment>
<evidence type="ECO:0000256" key="1">
    <source>
        <dbReference type="ARBA" id="ARBA00004141"/>
    </source>
</evidence>
<keyword evidence="6" id="KW-0564">Palmitate</keyword>
<evidence type="ECO:0000256" key="6">
    <source>
        <dbReference type="ARBA" id="ARBA00023139"/>
    </source>
</evidence>
<keyword evidence="7" id="KW-0449">Lipoprotein</keyword>
<evidence type="ECO:0000256" key="3">
    <source>
        <dbReference type="ARBA" id="ARBA00022692"/>
    </source>
</evidence>
<dbReference type="InterPro" id="IPR039859">
    <property type="entry name" value="PFA4/ZDH16/20/ERF2-like"/>
</dbReference>
<dbReference type="PANTHER" id="PTHR12246">
    <property type="entry name" value="PALMITOYLTRANSFERASE ZDHHC16"/>
    <property type="match status" value="1"/>
</dbReference>
<dbReference type="GO" id="GO:0019706">
    <property type="term" value="F:protein-cysteine S-palmitoyltransferase activity"/>
    <property type="evidence" value="ECO:0007669"/>
    <property type="project" value="UniProtKB-EC"/>
</dbReference>
<dbReference type="InterPro" id="IPR001594">
    <property type="entry name" value="Palmitoyltrfase_DHHC"/>
</dbReference>
<feature type="region of interest" description="Disordered" evidence="11">
    <location>
        <begin position="422"/>
        <end position="462"/>
    </location>
</feature>
<dbReference type="OrthoDB" id="331948at2759"/>
<dbReference type="GO" id="GO:0016020">
    <property type="term" value="C:membrane"/>
    <property type="evidence" value="ECO:0007669"/>
    <property type="project" value="UniProtKB-SubCell"/>
</dbReference>
<dbReference type="EMBL" id="JAACJN010000029">
    <property type="protein sequence ID" value="KAF5388519.1"/>
    <property type="molecule type" value="Genomic_DNA"/>
</dbReference>
<evidence type="ECO:0000313" key="13">
    <source>
        <dbReference type="EMBL" id="KAF5388519.1"/>
    </source>
</evidence>
<sequence length="462" mass="53512">MSGFVGRLIVTFVLLLISFIAYSSQIFIIWPWYGRALSVELIILLLPFNLLVGMLLWNYFLCLTVDPGRVPPAWKPDTHSDGFEVKKLTGKPRYCRMCQSFKPPRTHHCRQCNHCVLRMGMIHIPACISSFEFLLQDHHCPWIDNCVGHYTHGHFVRFLFYVDVACSYHLAMMARRVYQNLNVNYWDSMPAVEFVLIILNLVACIPVLLSVGAFSIYHFNGLMNNTTTIEGWEKDKVATMHLGRRRNIESVLGSNPWFWCWPTRTPGNGFRYELTEGEGVLVELSTIREEYEREEDSEEQVQGSWPPDDPTRPYFEEAEGEFKLADSPWTFENDGVNPDLQPSNTKLRKDSFTRRRKARDAAGYSTHPPYHPDYQGSEDAVSSSEDDQNHRLERIRKGSEGLEFKPADREEMMLRYLEQIGETPGRYQRYIPQVESESENEEDDVLLGPQKGVGRQIDIHRT</sequence>
<proteinExistence type="inferred from homology"/>
<keyword evidence="2 10" id="KW-0808">Transferase</keyword>
<keyword evidence="14" id="KW-1185">Reference proteome</keyword>
<evidence type="ECO:0000313" key="14">
    <source>
        <dbReference type="Proteomes" id="UP000518752"/>
    </source>
</evidence>
<feature type="compositionally biased region" description="Acidic residues" evidence="11">
    <location>
        <begin position="436"/>
        <end position="445"/>
    </location>
</feature>
<dbReference type="Proteomes" id="UP000518752">
    <property type="component" value="Unassembled WGS sequence"/>
</dbReference>
<gene>
    <name evidence="13" type="ORF">D9757_004693</name>
</gene>
<name>A0A8H5HSN4_9AGAR</name>
<feature type="region of interest" description="Disordered" evidence="11">
    <location>
        <begin position="332"/>
        <end position="406"/>
    </location>
</feature>
<evidence type="ECO:0000256" key="2">
    <source>
        <dbReference type="ARBA" id="ARBA00022679"/>
    </source>
</evidence>
<comment type="domain">
    <text evidence="10">The DHHC domain is required for palmitoyltransferase activity.</text>
</comment>
<evidence type="ECO:0000256" key="9">
    <source>
        <dbReference type="ARBA" id="ARBA00048048"/>
    </source>
</evidence>
<feature type="transmembrane region" description="Helical" evidence="10">
    <location>
        <begin position="39"/>
        <end position="61"/>
    </location>
</feature>
<feature type="domain" description="Palmitoyltransferase DHHC" evidence="12">
    <location>
        <begin position="136"/>
        <end position="234"/>
    </location>
</feature>
<protein>
    <recommendedName>
        <fullName evidence="10">Palmitoyltransferase</fullName>
        <ecNumber evidence="10">2.3.1.225</ecNumber>
    </recommendedName>
</protein>
<dbReference type="Pfam" id="PF01529">
    <property type="entry name" value="DHHC"/>
    <property type="match status" value="2"/>
</dbReference>
<feature type="region of interest" description="Disordered" evidence="11">
    <location>
        <begin position="291"/>
        <end position="314"/>
    </location>
</feature>